<dbReference type="AlphaFoldDB" id="A0AAJ0C2T1"/>
<evidence type="ECO:0008006" key="3">
    <source>
        <dbReference type="Google" id="ProtNLM"/>
    </source>
</evidence>
<protein>
    <recommendedName>
        <fullName evidence="3">Aminoglycoside phosphotransferase domain-containing protein</fullName>
    </recommendedName>
</protein>
<dbReference type="GeneID" id="85310552"/>
<dbReference type="PANTHER" id="PTHR21310">
    <property type="entry name" value="AMINOGLYCOSIDE PHOSPHOTRANSFERASE-RELATED-RELATED"/>
    <property type="match status" value="1"/>
</dbReference>
<dbReference type="PANTHER" id="PTHR21310:SF51">
    <property type="entry name" value="AMINOGLYCOSIDE PHOSPHOTRANSFERASE DOMAIN-CONTAINING PROTEIN"/>
    <property type="match status" value="1"/>
</dbReference>
<reference evidence="1" key="1">
    <citation type="submission" date="2023-06" db="EMBL/GenBank/DDBJ databases">
        <title>Genome-scale phylogeny and comparative genomics of the fungal order Sordariales.</title>
        <authorList>
            <consortium name="Lawrence Berkeley National Laboratory"/>
            <person name="Hensen N."/>
            <person name="Bonometti L."/>
            <person name="Westerberg I."/>
            <person name="Brannstrom I.O."/>
            <person name="Guillou S."/>
            <person name="Cros-Aarteil S."/>
            <person name="Calhoun S."/>
            <person name="Haridas S."/>
            <person name="Kuo A."/>
            <person name="Mondo S."/>
            <person name="Pangilinan J."/>
            <person name="Riley R."/>
            <person name="Labutti K."/>
            <person name="Andreopoulos B."/>
            <person name="Lipzen A."/>
            <person name="Chen C."/>
            <person name="Yanf M."/>
            <person name="Daum C."/>
            <person name="Ng V."/>
            <person name="Clum A."/>
            <person name="Steindorff A."/>
            <person name="Ohm R."/>
            <person name="Martin F."/>
            <person name="Silar P."/>
            <person name="Natvig D."/>
            <person name="Lalanne C."/>
            <person name="Gautier V."/>
            <person name="Ament-Velasquez S.L."/>
            <person name="Kruys A."/>
            <person name="Hutchinson M.I."/>
            <person name="Powell A.J."/>
            <person name="Barry K."/>
            <person name="Miller A.N."/>
            <person name="Grigoriev I.V."/>
            <person name="Debuchy R."/>
            <person name="Gladieux P."/>
            <person name="Thoren M.H."/>
            <person name="Johannesson H."/>
        </authorList>
    </citation>
    <scope>NUCLEOTIDE SEQUENCE</scope>
    <source>
        <strain evidence="1">8032-3</strain>
    </source>
</reference>
<dbReference type="InterPro" id="IPR051678">
    <property type="entry name" value="AGP_Transferase"/>
</dbReference>
<accession>A0AAJ0C2T1</accession>
<evidence type="ECO:0000313" key="2">
    <source>
        <dbReference type="Proteomes" id="UP001244011"/>
    </source>
</evidence>
<dbReference type="EMBL" id="MU839003">
    <property type="protein sequence ID" value="KAK1769115.1"/>
    <property type="molecule type" value="Genomic_DNA"/>
</dbReference>
<dbReference type="Proteomes" id="UP001244011">
    <property type="component" value="Unassembled WGS sequence"/>
</dbReference>
<name>A0AAJ0C2T1_9PEZI</name>
<organism evidence="1 2">
    <name type="scientific">Phialemonium atrogriseum</name>
    <dbReference type="NCBI Taxonomy" id="1093897"/>
    <lineage>
        <taxon>Eukaryota</taxon>
        <taxon>Fungi</taxon>
        <taxon>Dikarya</taxon>
        <taxon>Ascomycota</taxon>
        <taxon>Pezizomycotina</taxon>
        <taxon>Sordariomycetes</taxon>
        <taxon>Sordariomycetidae</taxon>
        <taxon>Cephalothecales</taxon>
        <taxon>Cephalothecaceae</taxon>
        <taxon>Phialemonium</taxon>
    </lineage>
</organism>
<dbReference type="SUPFAM" id="SSF56112">
    <property type="entry name" value="Protein kinase-like (PK-like)"/>
    <property type="match status" value="2"/>
</dbReference>
<dbReference type="Gene3D" id="1.10.510.10">
    <property type="entry name" value="Transferase(Phosphotransferase) domain 1"/>
    <property type="match status" value="1"/>
</dbReference>
<gene>
    <name evidence="1" type="ORF">QBC33DRAFT_532301</name>
</gene>
<sequence>MGRIVCLGPSFRGQHHAPAEARDYHSSARCLRLLLNHTKHYPMPLHYYVLYFWNTSVRRLVWTPPEGHQPRARRTRALEGIASAMVQLDRFSFRTGGCLLFGSDGTPSGIGPMRQADYKAMLDRWFVHKDPDDDPVYVECAASSDPKAYFTLMLDRYPEQNPVPKGVAMLLRRLISWIPEPVGMDPFVLAHPDFDIQNVIVSEEGELGLIDWDGVAAVPRSLGNERYPGWLTRDWDPAMYGYKESMDHGLEPEGVWGDSPECLAYYRGVYDGMVARHDRSERGRGADPNLCRMSLITDNLAIAAHDPRCRNGIIRKMVNEIWAAAGRGGELDFKDLAIMFAESNVDVAVMETLSKGFDALLSREGL</sequence>
<keyword evidence="2" id="KW-1185">Reference proteome</keyword>
<proteinExistence type="predicted"/>
<evidence type="ECO:0000313" key="1">
    <source>
        <dbReference type="EMBL" id="KAK1769115.1"/>
    </source>
</evidence>
<dbReference type="RefSeq" id="XP_060285328.1">
    <property type="nucleotide sequence ID" value="XM_060427365.1"/>
</dbReference>
<dbReference type="InterPro" id="IPR011009">
    <property type="entry name" value="Kinase-like_dom_sf"/>
</dbReference>
<comment type="caution">
    <text evidence="1">The sequence shown here is derived from an EMBL/GenBank/DDBJ whole genome shotgun (WGS) entry which is preliminary data.</text>
</comment>